<dbReference type="InterPro" id="IPR011961">
    <property type="entry name" value="RimM"/>
</dbReference>
<keyword evidence="1 5" id="KW-0963">Cytoplasm</keyword>
<dbReference type="EMBL" id="CP003360">
    <property type="protein sequence ID" value="AFM23106.1"/>
    <property type="molecule type" value="Genomic_DNA"/>
</dbReference>
<dbReference type="SUPFAM" id="SSF50346">
    <property type="entry name" value="PRC-barrel domain"/>
    <property type="match status" value="1"/>
</dbReference>
<keyword evidence="9" id="KW-1185">Reference proteome</keyword>
<evidence type="ECO:0000256" key="4">
    <source>
        <dbReference type="ARBA" id="ARBA00023186"/>
    </source>
</evidence>
<dbReference type="InterPro" id="IPR036976">
    <property type="entry name" value="RimM_N_sf"/>
</dbReference>
<dbReference type="PANTHER" id="PTHR33692">
    <property type="entry name" value="RIBOSOME MATURATION FACTOR RIMM"/>
    <property type="match status" value="1"/>
</dbReference>
<evidence type="ECO:0000256" key="2">
    <source>
        <dbReference type="ARBA" id="ARBA00022517"/>
    </source>
</evidence>
<evidence type="ECO:0000256" key="5">
    <source>
        <dbReference type="HAMAP-Rule" id="MF_00014"/>
    </source>
</evidence>
<keyword evidence="2 5" id="KW-0690">Ribosome biogenesis</keyword>
<dbReference type="GO" id="GO:0006364">
    <property type="term" value="P:rRNA processing"/>
    <property type="evidence" value="ECO:0007669"/>
    <property type="project" value="UniProtKB-UniRule"/>
</dbReference>
<comment type="subunit">
    <text evidence="5">Binds ribosomal protein uS19.</text>
</comment>
<dbReference type="eggNOG" id="COG0806">
    <property type="taxonomic scope" value="Bacteria"/>
</dbReference>
<dbReference type="Pfam" id="PF01782">
    <property type="entry name" value="RimM"/>
    <property type="match status" value="1"/>
</dbReference>
<dbReference type="NCBIfam" id="TIGR02273">
    <property type="entry name" value="16S_RimM"/>
    <property type="match status" value="1"/>
</dbReference>
<evidence type="ECO:0000259" key="6">
    <source>
        <dbReference type="Pfam" id="PF01782"/>
    </source>
</evidence>
<feature type="domain" description="RimM N-terminal" evidence="6">
    <location>
        <begin position="8"/>
        <end position="85"/>
    </location>
</feature>
<proteinExistence type="inferred from homology"/>
<dbReference type="GO" id="GO:0005737">
    <property type="term" value="C:cytoplasm"/>
    <property type="evidence" value="ECO:0007669"/>
    <property type="project" value="UniProtKB-SubCell"/>
</dbReference>
<comment type="subcellular location">
    <subcellularLocation>
        <location evidence="5">Cytoplasm</location>
    </subcellularLocation>
</comment>
<evidence type="ECO:0000256" key="3">
    <source>
        <dbReference type="ARBA" id="ARBA00022552"/>
    </source>
</evidence>
<sequence>MARSRLIVIGKAVKVFGIKGEIKVRPYTESLTSFENSVRLVFDETAYEVAGFRVHKGAILVRLQGIDTPEKARELVGKLVKTNEENLPAKEEDEYYWFELLGMRVVTKDGRELGKISQITPTGANDVLHVEGEFGEILLPMIDDVVLEVDTETETMTVDPLEGLIPDVEH</sequence>
<reference evidence="9" key="1">
    <citation type="submission" date="2012-06" db="EMBL/GenBank/DDBJ databases">
        <title>Complete sequence of chromosome of Desulfomonile tiedjei DSM 6799.</title>
        <authorList>
            <person name="Lucas S."/>
            <person name="Copeland A."/>
            <person name="Lapidus A."/>
            <person name="Glavina del Rio T."/>
            <person name="Dalin E."/>
            <person name="Tice H."/>
            <person name="Bruce D."/>
            <person name="Goodwin L."/>
            <person name="Pitluck S."/>
            <person name="Peters L."/>
            <person name="Ovchinnikova G."/>
            <person name="Zeytun A."/>
            <person name="Lu M."/>
            <person name="Kyrpides N."/>
            <person name="Mavromatis K."/>
            <person name="Ivanova N."/>
            <person name="Brettin T."/>
            <person name="Detter J.C."/>
            <person name="Han C."/>
            <person name="Larimer F."/>
            <person name="Land M."/>
            <person name="Hauser L."/>
            <person name="Markowitz V."/>
            <person name="Cheng J.-F."/>
            <person name="Hugenholtz P."/>
            <person name="Woyke T."/>
            <person name="Wu D."/>
            <person name="Spring S."/>
            <person name="Schroeder M."/>
            <person name="Brambilla E."/>
            <person name="Klenk H.-P."/>
            <person name="Eisen J.A."/>
        </authorList>
    </citation>
    <scope>NUCLEOTIDE SEQUENCE [LARGE SCALE GENOMIC DNA]</scope>
    <source>
        <strain evidence="9">ATCC 49306 / DSM 6799 / DCB-1</strain>
    </source>
</reference>
<dbReference type="GO" id="GO:0042274">
    <property type="term" value="P:ribosomal small subunit biogenesis"/>
    <property type="evidence" value="ECO:0007669"/>
    <property type="project" value="UniProtKB-UniRule"/>
</dbReference>
<dbReference type="PANTHER" id="PTHR33692:SF1">
    <property type="entry name" value="RIBOSOME MATURATION FACTOR RIMM"/>
    <property type="match status" value="1"/>
</dbReference>
<evidence type="ECO:0000259" key="7">
    <source>
        <dbReference type="Pfam" id="PF24986"/>
    </source>
</evidence>
<dbReference type="SUPFAM" id="SSF50447">
    <property type="entry name" value="Translation proteins"/>
    <property type="match status" value="1"/>
</dbReference>
<evidence type="ECO:0000313" key="9">
    <source>
        <dbReference type="Proteomes" id="UP000006055"/>
    </source>
</evidence>
<dbReference type="InterPro" id="IPR011033">
    <property type="entry name" value="PRC_barrel-like_sf"/>
</dbReference>
<keyword evidence="4 5" id="KW-0143">Chaperone</keyword>
<dbReference type="Gene3D" id="2.30.30.240">
    <property type="entry name" value="PRC-barrel domain"/>
    <property type="match status" value="1"/>
</dbReference>
<dbReference type="RefSeq" id="WP_014808265.1">
    <property type="nucleotide sequence ID" value="NC_018025.1"/>
</dbReference>
<organism evidence="8 9">
    <name type="scientific">Desulfomonile tiedjei (strain ATCC 49306 / DSM 6799 / DCB-1)</name>
    <dbReference type="NCBI Taxonomy" id="706587"/>
    <lineage>
        <taxon>Bacteria</taxon>
        <taxon>Pseudomonadati</taxon>
        <taxon>Thermodesulfobacteriota</taxon>
        <taxon>Desulfomonilia</taxon>
        <taxon>Desulfomonilales</taxon>
        <taxon>Desulfomonilaceae</taxon>
        <taxon>Desulfomonile</taxon>
    </lineage>
</organism>
<dbReference type="Proteomes" id="UP000006055">
    <property type="component" value="Chromosome"/>
</dbReference>
<evidence type="ECO:0000313" key="8">
    <source>
        <dbReference type="EMBL" id="AFM23106.1"/>
    </source>
</evidence>
<comment type="function">
    <text evidence="5">An accessory protein needed during the final step in the assembly of 30S ribosomal subunit, possibly for assembly of the head region. Essential for efficient processing of 16S rRNA. May be needed both before and after RbfA during the maturation of 16S rRNA. It has affinity for free ribosomal 30S subunits but not for 70S ribosomes.</text>
</comment>
<dbReference type="Pfam" id="PF24986">
    <property type="entry name" value="PRC_RimM"/>
    <property type="match status" value="1"/>
</dbReference>
<gene>
    <name evidence="5" type="primary">rimM</name>
    <name evidence="8" type="ordered locus">Desti_0369</name>
</gene>
<dbReference type="GO" id="GO:0005840">
    <property type="term" value="C:ribosome"/>
    <property type="evidence" value="ECO:0007669"/>
    <property type="project" value="InterPro"/>
</dbReference>
<dbReference type="HAMAP" id="MF_00014">
    <property type="entry name" value="Ribosome_mat_RimM"/>
    <property type="match status" value="1"/>
</dbReference>
<protein>
    <recommendedName>
        <fullName evidence="5">Ribosome maturation factor RimM</fullName>
    </recommendedName>
</protein>
<dbReference type="Gene3D" id="2.40.30.60">
    <property type="entry name" value="RimM"/>
    <property type="match status" value="1"/>
</dbReference>
<dbReference type="InterPro" id="IPR056792">
    <property type="entry name" value="PRC_RimM"/>
</dbReference>
<dbReference type="OrthoDB" id="9783509at2"/>
<dbReference type="AlphaFoldDB" id="I4C0L5"/>
<dbReference type="GO" id="GO:0043022">
    <property type="term" value="F:ribosome binding"/>
    <property type="evidence" value="ECO:0007669"/>
    <property type="project" value="InterPro"/>
</dbReference>
<name>I4C0L5_DESTA</name>
<dbReference type="STRING" id="706587.Desti_0369"/>
<accession>I4C0L5</accession>
<dbReference type="InterPro" id="IPR002676">
    <property type="entry name" value="RimM_N"/>
</dbReference>
<feature type="domain" description="Ribosome maturation factor RimM PRC barrel" evidence="7">
    <location>
        <begin position="97"/>
        <end position="164"/>
    </location>
</feature>
<keyword evidence="3 5" id="KW-0698">rRNA processing</keyword>
<dbReference type="KEGG" id="dti:Desti_0369"/>
<evidence type="ECO:0000256" key="1">
    <source>
        <dbReference type="ARBA" id="ARBA00022490"/>
    </source>
</evidence>
<dbReference type="HOGENOM" id="CLU_077636_1_0_7"/>
<dbReference type="InterPro" id="IPR009000">
    <property type="entry name" value="Transl_B-barrel_sf"/>
</dbReference>
<comment type="similarity">
    <text evidence="5">Belongs to the RimM family.</text>
</comment>
<comment type="domain">
    <text evidence="5">The PRC barrel domain binds ribosomal protein uS19.</text>
</comment>